<dbReference type="AlphaFoldDB" id="A0A1Y3ASF6"/>
<organism evidence="1 2">
    <name type="scientific">Euroglyphus maynei</name>
    <name type="common">Mayne's house dust mite</name>
    <dbReference type="NCBI Taxonomy" id="6958"/>
    <lineage>
        <taxon>Eukaryota</taxon>
        <taxon>Metazoa</taxon>
        <taxon>Ecdysozoa</taxon>
        <taxon>Arthropoda</taxon>
        <taxon>Chelicerata</taxon>
        <taxon>Arachnida</taxon>
        <taxon>Acari</taxon>
        <taxon>Acariformes</taxon>
        <taxon>Sarcoptiformes</taxon>
        <taxon>Astigmata</taxon>
        <taxon>Psoroptidia</taxon>
        <taxon>Analgoidea</taxon>
        <taxon>Pyroglyphidae</taxon>
        <taxon>Pyroglyphinae</taxon>
        <taxon>Euroglyphus</taxon>
    </lineage>
</organism>
<proteinExistence type="predicted"/>
<keyword evidence="2" id="KW-1185">Reference proteome</keyword>
<gene>
    <name evidence="1" type="ORF">BLA29_014588</name>
</gene>
<protein>
    <submittedName>
        <fullName evidence="1">Uncharacterized protein</fullName>
    </submittedName>
</protein>
<dbReference type="OrthoDB" id="10340220at2759"/>
<accession>A0A1Y3ASF6</accession>
<reference evidence="1 2" key="1">
    <citation type="submission" date="2017-03" db="EMBL/GenBank/DDBJ databases">
        <title>Genome Survey of Euroglyphus maynei.</title>
        <authorList>
            <person name="Arlian L.G."/>
            <person name="Morgan M.S."/>
            <person name="Rider S.D."/>
        </authorList>
    </citation>
    <scope>NUCLEOTIDE SEQUENCE [LARGE SCALE GENOMIC DNA]</scope>
    <source>
        <strain evidence="1">Arlian Lab</strain>
        <tissue evidence="1">Whole body</tissue>
    </source>
</reference>
<comment type="caution">
    <text evidence="1">The sequence shown here is derived from an EMBL/GenBank/DDBJ whole genome shotgun (WGS) entry which is preliminary data.</text>
</comment>
<evidence type="ECO:0000313" key="1">
    <source>
        <dbReference type="EMBL" id="OTF71371.1"/>
    </source>
</evidence>
<dbReference type="EMBL" id="MUJZ01061421">
    <property type="protein sequence ID" value="OTF71371.1"/>
    <property type="molecule type" value="Genomic_DNA"/>
</dbReference>
<evidence type="ECO:0000313" key="2">
    <source>
        <dbReference type="Proteomes" id="UP000194236"/>
    </source>
</evidence>
<sequence length="60" mass="7067">MDDQKNPKILLLGSLPDSSKLIFFFNYEHCRTNGHYHRCGKQPALGVQLNTISYRHRNRH</sequence>
<feature type="non-terminal residue" evidence="1">
    <location>
        <position position="60"/>
    </location>
</feature>
<dbReference type="Proteomes" id="UP000194236">
    <property type="component" value="Unassembled WGS sequence"/>
</dbReference>
<name>A0A1Y3ASF6_EURMA</name>